<protein>
    <submittedName>
        <fullName evidence="2">Disease resistance protein RML1A</fullName>
    </submittedName>
</protein>
<name>A0A438HEI8_VITVI</name>
<evidence type="ECO:0000259" key="1">
    <source>
        <dbReference type="Pfam" id="PF00931"/>
    </source>
</evidence>
<dbReference type="PANTHER" id="PTHR11017:SF570">
    <property type="entry name" value="DISEASE RESISTANCE PROTEIN (TIR-NBS CLASS)-RELATED"/>
    <property type="match status" value="1"/>
</dbReference>
<sequence length="369" mass="42411">MASKPFIMDCPSTNEFILKDLVKFMNIQSEDVHMIGIYGEDGLGKTAIAQAICNEISSQFEGCSFLANIRKVSKEYFGLQRLQEQLFRDILVLRGNREIIFHRRNDVIKQICCRKVLIILDDVDELEQLQFLARESNWFGKGSMIIITCTDKEILTRHSVKLSYELTKLKNPEDVRLFTQHAISKGRSLCNIHKLLERAIDYCCGLPLALKVVGTFLKTKTREQWEKALIRSYGCIIPYKMWVGKWFAKKIRKKVKEADLWDHDNVEYVLTHNKGTDAIEGIVLDLSELNQLQFTTEAFAKMTELRVLKFFMGCKNVCEESCKVLFSGDLELPVSDLRYLHWHGYPSDSFPSNFLKADALLSSICVIAA</sequence>
<dbReference type="GO" id="GO:0043531">
    <property type="term" value="F:ADP binding"/>
    <property type="evidence" value="ECO:0007669"/>
    <property type="project" value="InterPro"/>
</dbReference>
<evidence type="ECO:0000313" key="2">
    <source>
        <dbReference type="EMBL" id="RVW82867.1"/>
    </source>
</evidence>
<reference evidence="2 3" key="1">
    <citation type="journal article" date="2018" name="PLoS Genet.">
        <title>Population sequencing reveals clonal diversity and ancestral inbreeding in the grapevine cultivar Chardonnay.</title>
        <authorList>
            <person name="Roach M.J."/>
            <person name="Johnson D.L."/>
            <person name="Bohlmann J."/>
            <person name="van Vuuren H.J."/>
            <person name="Jones S.J."/>
            <person name="Pretorius I.S."/>
            <person name="Schmidt S.A."/>
            <person name="Borneman A.R."/>
        </authorList>
    </citation>
    <scope>NUCLEOTIDE SEQUENCE [LARGE SCALE GENOMIC DNA]</scope>
    <source>
        <strain evidence="3">cv. Chardonnay</strain>
        <tissue evidence="2">Leaf</tissue>
    </source>
</reference>
<dbReference type="PRINTS" id="PR00364">
    <property type="entry name" value="DISEASERSIST"/>
</dbReference>
<feature type="domain" description="NB-ARC" evidence="1">
    <location>
        <begin position="28"/>
        <end position="184"/>
    </location>
</feature>
<dbReference type="InterPro" id="IPR042197">
    <property type="entry name" value="Apaf_helical"/>
</dbReference>
<dbReference type="Gene3D" id="3.40.50.300">
    <property type="entry name" value="P-loop containing nucleotide triphosphate hydrolases"/>
    <property type="match status" value="1"/>
</dbReference>
<accession>A0A438HEI8</accession>
<gene>
    <name evidence="2" type="primary">RLM1A_0</name>
    <name evidence="2" type="ORF">CK203_038351</name>
</gene>
<dbReference type="SUPFAM" id="SSF52540">
    <property type="entry name" value="P-loop containing nucleoside triphosphate hydrolases"/>
    <property type="match status" value="1"/>
</dbReference>
<comment type="caution">
    <text evidence="2">The sequence shown here is derived from an EMBL/GenBank/DDBJ whole genome shotgun (WGS) entry which is preliminary data.</text>
</comment>
<organism evidence="2 3">
    <name type="scientific">Vitis vinifera</name>
    <name type="common">Grape</name>
    <dbReference type="NCBI Taxonomy" id="29760"/>
    <lineage>
        <taxon>Eukaryota</taxon>
        <taxon>Viridiplantae</taxon>
        <taxon>Streptophyta</taxon>
        <taxon>Embryophyta</taxon>
        <taxon>Tracheophyta</taxon>
        <taxon>Spermatophyta</taxon>
        <taxon>Magnoliopsida</taxon>
        <taxon>eudicotyledons</taxon>
        <taxon>Gunneridae</taxon>
        <taxon>Pentapetalae</taxon>
        <taxon>rosids</taxon>
        <taxon>Vitales</taxon>
        <taxon>Vitaceae</taxon>
        <taxon>Viteae</taxon>
        <taxon>Vitis</taxon>
    </lineage>
</organism>
<dbReference type="InterPro" id="IPR002182">
    <property type="entry name" value="NB-ARC"/>
</dbReference>
<dbReference type="PANTHER" id="PTHR11017">
    <property type="entry name" value="LEUCINE-RICH REPEAT-CONTAINING PROTEIN"/>
    <property type="match status" value="1"/>
</dbReference>
<dbReference type="GO" id="GO:0006952">
    <property type="term" value="P:defense response"/>
    <property type="evidence" value="ECO:0007669"/>
    <property type="project" value="InterPro"/>
</dbReference>
<dbReference type="AlphaFoldDB" id="A0A438HEI8"/>
<evidence type="ECO:0000313" key="3">
    <source>
        <dbReference type="Proteomes" id="UP000288805"/>
    </source>
</evidence>
<dbReference type="InterPro" id="IPR027417">
    <property type="entry name" value="P-loop_NTPase"/>
</dbReference>
<proteinExistence type="predicted"/>
<dbReference type="Proteomes" id="UP000288805">
    <property type="component" value="Unassembled WGS sequence"/>
</dbReference>
<dbReference type="Gene3D" id="1.10.8.430">
    <property type="entry name" value="Helical domain of apoptotic protease-activating factors"/>
    <property type="match status" value="1"/>
</dbReference>
<dbReference type="EMBL" id="QGNW01000234">
    <property type="protein sequence ID" value="RVW82867.1"/>
    <property type="molecule type" value="Genomic_DNA"/>
</dbReference>
<dbReference type="Pfam" id="PF00931">
    <property type="entry name" value="NB-ARC"/>
    <property type="match status" value="1"/>
</dbReference>
<dbReference type="InterPro" id="IPR044974">
    <property type="entry name" value="Disease_R_plants"/>
</dbReference>